<protein>
    <submittedName>
        <fullName evidence="1">Uncharacterized protein</fullName>
    </submittedName>
</protein>
<evidence type="ECO:0000313" key="2">
    <source>
        <dbReference type="Proteomes" id="UP000541426"/>
    </source>
</evidence>
<sequence length="41" mass="4788">MGVLRAGFAHLHLQSRENDWFINADTEALEEQLAHFVSRYD</sequence>
<proteinExistence type="predicted"/>
<name>A0A7W6GT32_9RHOB</name>
<reference evidence="1 2" key="1">
    <citation type="submission" date="2020-08" db="EMBL/GenBank/DDBJ databases">
        <title>Genomic Encyclopedia of Type Strains, Phase IV (KMG-IV): sequencing the most valuable type-strain genomes for metagenomic binning, comparative biology and taxonomic classification.</title>
        <authorList>
            <person name="Goeker M."/>
        </authorList>
    </citation>
    <scope>NUCLEOTIDE SEQUENCE [LARGE SCALE GENOMIC DNA]</scope>
    <source>
        <strain evidence="1 2">DSM 102235</strain>
    </source>
</reference>
<gene>
    <name evidence="1" type="ORF">GGQ68_003390</name>
</gene>
<comment type="caution">
    <text evidence="1">The sequence shown here is derived from an EMBL/GenBank/DDBJ whole genome shotgun (WGS) entry which is preliminary data.</text>
</comment>
<dbReference type="RefSeq" id="WP_281374861.1">
    <property type="nucleotide sequence ID" value="NZ_BAABBZ010000019.1"/>
</dbReference>
<keyword evidence="2" id="KW-1185">Reference proteome</keyword>
<organism evidence="1 2">
    <name type="scientific">Sagittula marina</name>
    <dbReference type="NCBI Taxonomy" id="943940"/>
    <lineage>
        <taxon>Bacteria</taxon>
        <taxon>Pseudomonadati</taxon>
        <taxon>Pseudomonadota</taxon>
        <taxon>Alphaproteobacteria</taxon>
        <taxon>Rhodobacterales</taxon>
        <taxon>Roseobacteraceae</taxon>
        <taxon>Sagittula</taxon>
    </lineage>
</organism>
<dbReference type="Proteomes" id="UP000541426">
    <property type="component" value="Unassembled WGS sequence"/>
</dbReference>
<accession>A0A7W6GT32</accession>
<dbReference type="EMBL" id="JACIEJ010000008">
    <property type="protein sequence ID" value="MBB3987046.1"/>
    <property type="molecule type" value="Genomic_DNA"/>
</dbReference>
<dbReference type="AlphaFoldDB" id="A0A7W6GT32"/>
<evidence type="ECO:0000313" key="1">
    <source>
        <dbReference type="EMBL" id="MBB3987046.1"/>
    </source>
</evidence>